<sequence length="223" mass="25428">MADQAGKDAAIKQRIISHMNKDHYESIALYLENYKGFSRMAAKGAQLSDLTLNDLTIQTSSQRVVLSLDPPMKSLSDSRGRLVDMDKQCRQQLNRSSLTVRTFTYPTIAGWAVFILSIWTIWMLSSVKNIYPGGFHYEYFLKHIPLLPAIAQNLRWPILAFIIVAHTGEAYLMTGRMKHHNVPPFSGLWLAWVVDNWCEGFGAIQRFNALIKEMRVAAESKKH</sequence>
<gene>
    <name evidence="3" type="ORF">BT63DRAFT_440398</name>
</gene>
<reference evidence="3" key="1">
    <citation type="journal article" date="2020" name="Stud. Mycol.">
        <title>101 Dothideomycetes genomes: a test case for predicting lifestyles and emergence of pathogens.</title>
        <authorList>
            <person name="Haridas S."/>
            <person name="Albert R."/>
            <person name="Binder M."/>
            <person name="Bloem J."/>
            <person name="Labutti K."/>
            <person name="Salamov A."/>
            <person name="Andreopoulos B."/>
            <person name="Baker S."/>
            <person name="Barry K."/>
            <person name="Bills G."/>
            <person name="Bluhm B."/>
            <person name="Cannon C."/>
            <person name="Castanera R."/>
            <person name="Culley D."/>
            <person name="Daum C."/>
            <person name="Ezra D."/>
            <person name="Gonzalez J."/>
            <person name="Henrissat B."/>
            <person name="Kuo A."/>
            <person name="Liang C."/>
            <person name="Lipzen A."/>
            <person name="Lutzoni F."/>
            <person name="Magnuson J."/>
            <person name="Mondo S."/>
            <person name="Nolan M."/>
            <person name="Ohm R."/>
            <person name="Pangilinan J."/>
            <person name="Park H.-J."/>
            <person name="Ramirez L."/>
            <person name="Alfaro M."/>
            <person name="Sun H."/>
            <person name="Tritt A."/>
            <person name="Yoshinaga Y."/>
            <person name="Zwiers L.-H."/>
            <person name="Turgeon B."/>
            <person name="Goodwin S."/>
            <person name="Spatafora J."/>
            <person name="Crous P."/>
            <person name="Grigoriev I."/>
        </authorList>
    </citation>
    <scope>NUCLEOTIDE SEQUENCE</scope>
    <source>
        <strain evidence="3">CBS 115976</strain>
    </source>
</reference>
<feature type="transmembrane region" description="Helical" evidence="1">
    <location>
        <begin position="154"/>
        <end position="172"/>
    </location>
</feature>
<proteinExistence type="predicted"/>
<feature type="transmembrane region" description="Helical" evidence="1">
    <location>
        <begin position="103"/>
        <end position="122"/>
    </location>
</feature>
<dbReference type="Gene3D" id="3.20.180.10">
    <property type="entry name" value="PNP-oxidase-like"/>
    <property type="match status" value="1"/>
</dbReference>
<accession>A0A6A6U7F9</accession>
<feature type="domain" description="DUF2470" evidence="2">
    <location>
        <begin position="12"/>
        <end position="85"/>
    </location>
</feature>
<dbReference type="PANTHER" id="PTHR37783">
    <property type="entry name" value="MEMBRANE PROTEIN, PUTATIVE (AFU_ORTHOLOGUE AFUA_1G04315)-RELATED"/>
    <property type="match status" value="1"/>
</dbReference>
<evidence type="ECO:0000313" key="3">
    <source>
        <dbReference type="EMBL" id="KAF2668189.1"/>
    </source>
</evidence>
<evidence type="ECO:0000313" key="4">
    <source>
        <dbReference type="Proteomes" id="UP000799302"/>
    </source>
</evidence>
<dbReference type="EMBL" id="MU004236">
    <property type="protein sequence ID" value="KAF2668189.1"/>
    <property type="molecule type" value="Genomic_DNA"/>
</dbReference>
<dbReference type="InterPro" id="IPR019595">
    <property type="entry name" value="DUF2470"/>
</dbReference>
<dbReference type="Pfam" id="PF10615">
    <property type="entry name" value="DUF2470"/>
    <property type="match status" value="1"/>
</dbReference>
<keyword evidence="1" id="KW-0812">Transmembrane</keyword>
<dbReference type="InterPro" id="IPR037119">
    <property type="entry name" value="Haem_oxidase_HugZ-like_sf"/>
</dbReference>
<dbReference type="PANTHER" id="PTHR37783:SF1">
    <property type="entry name" value="MEMBRANE PROTEIN, PUTATIVE (AFU_ORTHOLOGUE AFUA_1G04315)-RELATED"/>
    <property type="match status" value="1"/>
</dbReference>
<dbReference type="OrthoDB" id="5553410at2759"/>
<dbReference type="AlphaFoldDB" id="A0A6A6U7F9"/>
<name>A0A6A6U7F9_9PEZI</name>
<keyword evidence="4" id="KW-1185">Reference proteome</keyword>
<organism evidence="3 4">
    <name type="scientific">Microthyrium microscopicum</name>
    <dbReference type="NCBI Taxonomy" id="703497"/>
    <lineage>
        <taxon>Eukaryota</taxon>
        <taxon>Fungi</taxon>
        <taxon>Dikarya</taxon>
        <taxon>Ascomycota</taxon>
        <taxon>Pezizomycotina</taxon>
        <taxon>Dothideomycetes</taxon>
        <taxon>Dothideomycetes incertae sedis</taxon>
        <taxon>Microthyriales</taxon>
        <taxon>Microthyriaceae</taxon>
        <taxon>Microthyrium</taxon>
    </lineage>
</organism>
<protein>
    <recommendedName>
        <fullName evidence="2">DUF2470 domain-containing protein</fullName>
    </recommendedName>
</protein>
<dbReference type="Proteomes" id="UP000799302">
    <property type="component" value="Unassembled WGS sequence"/>
</dbReference>
<evidence type="ECO:0000259" key="2">
    <source>
        <dbReference type="Pfam" id="PF10615"/>
    </source>
</evidence>
<evidence type="ECO:0000256" key="1">
    <source>
        <dbReference type="SAM" id="Phobius"/>
    </source>
</evidence>
<keyword evidence="1" id="KW-0472">Membrane</keyword>
<keyword evidence="1" id="KW-1133">Transmembrane helix</keyword>